<feature type="compositionally biased region" description="Acidic residues" evidence="1">
    <location>
        <begin position="142"/>
        <end position="152"/>
    </location>
</feature>
<keyword evidence="3" id="KW-1185">Reference proteome</keyword>
<dbReference type="Pfam" id="PF19064">
    <property type="entry name" value="DUF5760"/>
    <property type="match status" value="1"/>
</dbReference>
<evidence type="ECO:0000313" key="2">
    <source>
        <dbReference type="EMBL" id="GBG35230.1"/>
    </source>
</evidence>
<sequence length="191" mass="20953">MSAQPTQAQVAKFGEDVKAMVTAQDKIRAIAARAKEDSAPFKEAFKAAEKDVTNFIRSSAIDVCSYQEEKIEFKTATRAGSLTRKTLLGPLEKYFGNAEDAAKCLEAVNEIPGQREVDVVRRKKKRAPAKNKKRKTAAAKQEEEEEEEDNDLTDTNTTAATVGGSSNDDDDEDDEDMGVAHAAQAQRGRRL</sequence>
<organism evidence="2 3">
    <name type="scientific">Hondaea fermentalgiana</name>
    <dbReference type="NCBI Taxonomy" id="2315210"/>
    <lineage>
        <taxon>Eukaryota</taxon>
        <taxon>Sar</taxon>
        <taxon>Stramenopiles</taxon>
        <taxon>Bigyra</taxon>
        <taxon>Labyrinthulomycetes</taxon>
        <taxon>Thraustochytrida</taxon>
        <taxon>Thraustochytriidae</taxon>
        <taxon>Hondaea</taxon>
    </lineage>
</organism>
<dbReference type="EMBL" id="BEYU01000470">
    <property type="protein sequence ID" value="GBG35230.1"/>
    <property type="molecule type" value="Genomic_DNA"/>
</dbReference>
<accession>A0A2R5GWM5</accession>
<name>A0A2R5GWM5_9STRA</name>
<comment type="caution">
    <text evidence="2">The sequence shown here is derived from an EMBL/GenBank/DDBJ whole genome shotgun (WGS) entry which is preliminary data.</text>
</comment>
<feature type="compositionally biased region" description="Acidic residues" evidence="1">
    <location>
        <begin position="167"/>
        <end position="177"/>
    </location>
</feature>
<feature type="compositionally biased region" description="Basic residues" evidence="1">
    <location>
        <begin position="121"/>
        <end position="137"/>
    </location>
</feature>
<reference evidence="2 3" key="1">
    <citation type="submission" date="2017-12" db="EMBL/GenBank/DDBJ databases">
        <title>Sequencing, de novo assembly and annotation of complete genome of a new Thraustochytrid species, strain FCC1311.</title>
        <authorList>
            <person name="Sedici K."/>
            <person name="Godart F."/>
            <person name="Aiese Cigliano R."/>
            <person name="Sanseverino W."/>
            <person name="Barakat M."/>
            <person name="Ortet P."/>
            <person name="Marechal E."/>
            <person name="Cagnac O."/>
            <person name="Amato A."/>
        </authorList>
    </citation>
    <scope>NUCLEOTIDE SEQUENCE [LARGE SCALE GENOMIC DNA]</scope>
</reference>
<dbReference type="InParanoid" id="A0A2R5GWM5"/>
<proteinExistence type="predicted"/>
<feature type="region of interest" description="Disordered" evidence="1">
    <location>
        <begin position="119"/>
        <end position="191"/>
    </location>
</feature>
<dbReference type="Proteomes" id="UP000241890">
    <property type="component" value="Unassembled WGS sequence"/>
</dbReference>
<evidence type="ECO:0000256" key="1">
    <source>
        <dbReference type="SAM" id="MobiDB-lite"/>
    </source>
</evidence>
<evidence type="ECO:0000313" key="3">
    <source>
        <dbReference type="Proteomes" id="UP000241890"/>
    </source>
</evidence>
<dbReference type="AlphaFoldDB" id="A0A2R5GWM5"/>
<gene>
    <name evidence="2" type="ORF">FCC1311_114532</name>
</gene>
<dbReference type="InterPro" id="IPR043918">
    <property type="entry name" value="DUF5760"/>
</dbReference>
<protein>
    <submittedName>
        <fullName evidence="2">Uncharacterized protein</fullName>
    </submittedName>
</protein>